<feature type="transmembrane region" description="Helical" evidence="4">
    <location>
        <begin position="278"/>
        <end position="296"/>
    </location>
</feature>
<dbReference type="CDD" id="cd06170">
    <property type="entry name" value="LuxR_C_like"/>
    <property type="match status" value="1"/>
</dbReference>
<feature type="transmembrane region" description="Helical" evidence="4">
    <location>
        <begin position="246"/>
        <end position="266"/>
    </location>
</feature>
<dbReference type="InterPro" id="IPR036388">
    <property type="entry name" value="WH-like_DNA-bd_sf"/>
</dbReference>
<name>A0ABU6IFU8_9ACTN</name>
<dbReference type="PROSITE" id="PS00622">
    <property type="entry name" value="HTH_LUXR_1"/>
    <property type="match status" value="1"/>
</dbReference>
<keyword evidence="2" id="KW-0238">DNA-binding</keyword>
<keyword evidence="4" id="KW-1133">Transmembrane helix</keyword>
<gene>
    <name evidence="6" type="ORF">VIN30_02490</name>
</gene>
<feature type="transmembrane region" description="Helical" evidence="4">
    <location>
        <begin position="163"/>
        <end position="184"/>
    </location>
</feature>
<sequence>MRRRKGVSISTGRKIIVLTFGYALFIAAASLAFTPQGYLQLPSETPIVRICNNIGFVAGYLLIAITTARKDLRAMPMWVPGIAGAVVIGCQVLFTLQNSGSLVVIDWMPAALHGATGASFALLFTFWASTAYLIDGKRFRFIVLAGSLISSFIVVFASAAESFFVASLVKCAAMMSSLGLLAYFHYATGRLFAQAATRPVTAPRPEDAVSPRSRRLQGLFIPVVATGILGFVYQYAWTFVGVNDLAALSFAIGEAFAVALIFLFASLPNSHSFSVSRVFRVLCPVACIATVPLFFTSGILQLLLMGIDSAVFNLFIILLMPLCASIGKRKRLSIPWLYAAAASVVNLFPTLGFAVGSAPLVRESVALYITVFVLMAALFVAAFLADRETDDLDLSLGDPSGGAPRSAPAVASRMQIALRISEEYGLTKRECEILELILLGRNVPNIAEELVISSNTVKTHIKRMYQKLGIHSRQELADLTEDLETS</sequence>
<evidence type="ECO:0000256" key="4">
    <source>
        <dbReference type="SAM" id="Phobius"/>
    </source>
</evidence>
<dbReference type="Proteomes" id="UP001349994">
    <property type="component" value="Unassembled WGS sequence"/>
</dbReference>
<feature type="transmembrane region" description="Helical" evidence="4">
    <location>
        <begin position="302"/>
        <end position="324"/>
    </location>
</feature>
<dbReference type="InterPro" id="IPR000792">
    <property type="entry name" value="Tscrpt_reg_LuxR_C"/>
</dbReference>
<evidence type="ECO:0000256" key="1">
    <source>
        <dbReference type="ARBA" id="ARBA00023015"/>
    </source>
</evidence>
<dbReference type="PROSITE" id="PS50043">
    <property type="entry name" value="HTH_LUXR_2"/>
    <property type="match status" value="1"/>
</dbReference>
<comment type="caution">
    <text evidence="6">The sequence shown here is derived from an EMBL/GenBank/DDBJ whole genome shotgun (WGS) entry which is preliminary data.</text>
</comment>
<organism evidence="6 7">
    <name type="scientific">Adlercreutzia wanghongyangiae</name>
    <dbReference type="NCBI Taxonomy" id="3111451"/>
    <lineage>
        <taxon>Bacteria</taxon>
        <taxon>Bacillati</taxon>
        <taxon>Actinomycetota</taxon>
        <taxon>Coriobacteriia</taxon>
        <taxon>Eggerthellales</taxon>
        <taxon>Eggerthellaceae</taxon>
        <taxon>Adlercreutzia</taxon>
    </lineage>
</organism>
<dbReference type="PANTHER" id="PTHR44688">
    <property type="entry name" value="DNA-BINDING TRANSCRIPTIONAL ACTIVATOR DEVR_DOSR"/>
    <property type="match status" value="1"/>
</dbReference>
<keyword evidence="7" id="KW-1185">Reference proteome</keyword>
<dbReference type="Pfam" id="PF00196">
    <property type="entry name" value="GerE"/>
    <property type="match status" value="1"/>
</dbReference>
<accession>A0ABU6IFU8</accession>
<evidence type="ECO:0000256" key="2">
    <source>
        <dbReference type="ARBA" id="ARBA00023125"/>
    </source>
</evidence>
<reference evidence="6 7" key="1">
    <citation type="submission" date="2024-01" db="EMBL/GenBank/DDBJ databases">
        <title>novel species in genus Adlercreutzia.</title>
        <authorList>
            <person name="Liu X."/>
        </authorList>
    </citation>
    <scope>NUCLEOTIDE SEQUENCE [LARGE SCALE GENOMIC DNA]</scope>
    <source>
        <strain evidence="6 7">R7</strain>
    </source>
</reference>
<proteinExistence type="predicted"/>
<feature type="transmembrane region" description="Helical" evidence="4">
    <location>
        <begin position="219"/>
        <end position="240"/>
    </location>
</feature>
<keyword evidence="4" id="KW-0812">Transmembrane</keyword>
<feature type="transmembrane region" description="Helical" evidence="4">
    <location>
        <begin position="108"/>
        <end position="127"/>
    </location>
</feature>
<evidence type="ECO:0000259" key="5">
    <source>
        <dbReference type="PROSITE" id="PS50043"/>
    </source>
</evidence>
<dbReference type="SMART" id="SM00421">
    <property type="entry name" value="HTH_LUXR"/>
    <property type="match status" value="1"/>
</dbReference>
<feature type="transmembrane region" description="Helical" evidence="4">
    <location>
        <begin position="15"/>
        <end position="34"/>
    </location>
</feature>
<dbReference type="PRINTS" id="PR00038">
    <property type="entry name" value="HTHLUXR"/>
</dbReference>
<protein>
    <submittedName>
        <fullName evidence="6">Helix-turn-helix transcriptional regulator</fullName>
    </submittedName>
</protein>
<evidence type="ECO:0000313" key="6">
    <source>
        <dbReference type="EMBL" id="MEC4175315.1"/>
    </source>
</evidence>
<evidence type="ECO:0000256" key="3">
    <source>
        <dbReference type="ARBA" id="ARBA00023163"/>
    </source>
</evidence>
<evidence type="ECO:0000313" key="7">
    <source>
        <dbReference type="Proteomes" id="UP001349994"/>
    </source>
</evidence>
<feature type="transmembrane region" description="Helical" evidence="4">
    <location>
        <begin position="139"/>
        <end position="157"/>
    </location>
</feature>
<dbReference type="RefSeq" id="WP_338209015.1">
    <property type="nucleotide sequence ID" value="NZ_JAYMFF010000002.1"/>
</dbReference>
<keyword evidence="3" id="KW-0804">Transcription</keyword>
<feature type="transmembrane region" description="Helical" evidence="4">
    <location>
        <begin position="77"/>
        <end position="96"/>
    </location>
</feature>
<feature type="transmembrane region" description="Helical" evidence="4">
    <location>
        <begin position="365"/>
        <end position="385"/>
    </location>
</feature>
<feature type="domain" description="HTH luxR-type" evidence="5">
    <location>
        <begin position="419"/>
        <end position="484"/>
    </location>
</feature>
<dbReference type="InterPro" id="IPR016032">
    <property type="entry name" value="Sig_transdc_resp-reg_C-effctor"/>
</dbReference>
<feature type="transmembrane region" description="Helical" evidence="4">
    <location>
        <begin position="46"/>
        <end position="65"/>
    </location>
</feature>
<dbReference type="PANTHER" id="PTHR44688:SF16">
    <property type="entry name" value="DNA-BINDING TRANSCRIPTIONAL ACTIVATOR DEVR_DOSR"/>
    <property type="match status" value="1"/>
</dbReference>
<dbReference type="Gene3D" id="1.10.10.10">
    <property type="entry name" value="Winged helix-like DNA-binding domain superfamily/Winged helix DNA-binding domain"/>
    <property type="match status" value="1"/>
</dbReference>
<dbReference type="SUPFAM" id="SSF46894">
    <property type="entry name" value="C-terminal effector domain of the bipartite response regulators"/>
    <property type="match status" value="1"/>
</dbReference>
<keyword evidence="1" id="KW-0805">Transcription regulation</keyword>
<keyword evidence="4" id="KW-0472">Membrane</keyword>
<dbReference type="EMBL" id="JAYMFF010000002">
    <property type="protein sequence ID" value="MEC4175315.1"/>
    <property type="molecule type" value="Genomic_DNA"/>
</dbReference>
<feature type="transmembrane region" description="Helical" evidence="4">
    <location>
        <begin position="336"/>
        <end position="359"/>
    </location>
</feature>